<dbReference type="AlphaFoldDB" id="A0A7D5L9L4"/>
<dbReference type="FunFam" id="3.40.190.10:FF:000055">
    <property type="entry name" value="Phosphate ABC transporter, phosphate-binding protein"/>
    <property type="match status" value="1"/>
</dbReference>
<sequence length="340" mass="36310">MADNQGLSGLSRRKFLAVTGAAGVAGIAGCTSEENPGGSDGSGGSNGGSGGQNLSGEISIAGSSTVFPIASAVAEEFQKEHSDVNVSVQSTGSGGGFANFFCDGKTDFNNASRPIKEEEKQQCEGNDVSWQEINVATDALTVVVNNEADFVDSMTVDELARIWGPDAGNDQTWSDVRSEWPDETIERFGAAETSGTFDYFTETIVGESGAHTQDYQATEDDNTIVQGVAGSEFAIGYFGFAYYQGNKEKVKGVAIDDGDGPVEPTLENAKAGKYTPLSRPLFTYASQESMQEEHKAEFARYFVEQSANQELISDQIGYVPNTQEDMQKELDELNSFIDNA</sequence>
<accession>A0A7D5L9L4</accession>
<evidence type="ECO:0000259" key="4">
    <source>
        <dbReference type="Pfam" id="PF12849"/>
    </source>
</evidence>
<dbReference type="NCBIfam" id="TIGR02136">
    <property type="entry name" value="ptsS_2"/>
    <property type="match status" value="1"/>
</dbReference>
<evidence type="ECO:0000313" key="6">
    <source>
        <dbReference type="Proteomes" id="UP000509626"/>
    </source>
</evidence>
<feature type="compositionally biased region" description="Gly residues" evidence="3">
    <location>
        <begin position="38"/>
        <end position="53"/>
    </location>
</feature>
<evidence type="ECO:0000256" key="2">
    <source>
        <dbReference type="ARBA" id="ARBA00022729"/>
    </source>
</evidence>
<dbReference type="PANTHER" id="PTHR30570:SF1">
    <property type="entry name" value="PHOSPHATE-BINDING PROTEIN PSTS"/>
    <property type="match status" value="1"/>
</dbReference>
<dbReference type="Proteomes" id="UP000509626">
    <property type="component" value="Chromosome"/>
</dbReference>
<dbReference type="EMBL" id="CP058579">
    <property type="protein sequence ID" value="QLG61546.1"/>
    <property type="molecule type" value="Genomic_DNA"/>
</dbReference>
<dbReference type="InterPro" id="IPR006311">
    <property type="entry name" value="TAT_signal"/>
</dbReference>
<dbReference type="CDD" id="cd13654">
    <property type="entry name" value="PBP2_phosphate_like_2"/>
    <property type="match status" value="1"/>
</dbReference>
<protein>
    <submittedName>
        <fullName evidence="5">PstS family phosphate ABC transporter substrate-binding protein</fullName>
    </submittedName>
</protein>
<feature type="region of interest" description="Disordered" evidence="3">
    <location>
        <begin position="32"/>
        <end position="55"/>
    </location>
</feature>
<dbReference type="KEGG" id="halu:HUG12_07325"/>
<organism evidence="5 6">
    <name type="scientific">Halorarum salinum</name>
    <dbReference type="NCBI Taxonomy" id="2743089"/>
    <lineage>
        <taxon>Archaea</taxon>
        <taxon>Methanobacteriati</taxon>
        <taxon>Methanobacteriota</taxon>
        <taxon>Stenosarchaea group</taxon>
        <taxon>Halobacteria</taxon>
        <taxon>Halobacteriales</taxon>
        <taxon>Haloferacaceae</taxon>
        <taxon>Halorarum</taxon>
    </lineage>
</organism>
<dbReference type="Gene3D" id="3.40.190.10">
    <property type="entry name" value="Periplasmic binding protein-like II"/>
    <property type="match status" value="2"/>
</dbReference>
<keyword evidence="1" id="KW-0813">Transport</keyword>
<evidence type="ECO:0000256" key="1">
    <source>
        <dbReference type="ARBA" id="ARBA00022448"/>
    </source>
</evidence>
<evidence type="ECO:0000256" key="3">
    <source>
        <dbReference type="SAM" id="MobiDB-lite"/>
    </source>
</evidence>
<dbReference type="NCBIfam" id="TIGR01409">
    <property type="entry name" value="TAT_signal_seq"/>
    <property type="match status" value="1"/>
</dbReference>
<feature type="domain" description="PBP" evidence="4">
    <location>
        <begin position="50"/>
        <end position="303"/>
    </location>
</feature>
<name>A0A7D5L9L4_9EURY</name>
<dbReference type="GO" id="GO:0042301">
    <property type="term" value="F:phosphate ion binding"/>
    <property type="evidence" value="ECO:0007669"/>
    <property type="project" value="InterPro"/>
</dbReference>
<dbReference type="OrthoDB" id="53390at2157"/>
<dbReference type="InterPro" id="IPR011862">
    <property type="entry name" value="Phos-bd"/>
</dbReference>
<dbReference type="RefSeq" id="WP_179268131.1">
    <property type="nucleotide sequence ID" value="NZ_CP058579.1"/>
</dbReference>
<dbReference type="GeneID" id="56037258"/>
<keyword evidence="6" id="KW-1185">Reference proteome</keyword>
<keyword evidence="2" id="KW-0732">Signal</keyword>
<proteinExistence type="predicted"/>
<dbReference type="SUPFAM" id="SSF53850">
    <property type="entry name" value="Periplasmic binding protein-like II"/>
    <property type="match status" value="1"/>
</dbReference>
<evidence type="ECO:0000313" key="5">
    <source>
        <dbReference type="EMBL" id="QLG61546.1"/>
    </source>
</evidence>
<dbReference type="InterPro" id="IPR024370">
    <property type="entry name" value="PBP_domain"/>
</dbReference>
<dbReference type="PROSITE" id="PS51318">
    <property type="entry name" value="TAT"/>
    <property type="match status" value="1"/>
</dbReference>
<dbReference type="PANTHER" id="PTHR30570">
    <property type="entry name" value="PERIPLASMIC PHOSPHATE BINDING COMPONENT OF PHOSPHATE ABC TRANSPORTER"/>
    <property type="match status" value="1"/>
</dbReference>
<dbReference type="InterPro" id="IPR019546">
    <property type="entry name" value="TAT_signal_bac_arc"/>
</dbReference>
<dbReference type="InterPro" id="IPR050811">
    <property type="entry name" value="Phosphate_ABC_transporter"/>
</dbReference>
<reference evidence="5 6" key="1">
    <citation type="submission" date="2020-06" db="EMBL/GenBank/DDBJ databases">
        <title>NJ-3-1, isolated from saline soil.</title>
        <authorList>
            <person name="Cui H.L."/>
            <person name="Shi X."/>
        </authorList>
    </citation>
    <scope>NUCLEOTIDE SEQUENCE [LARGE SCALE GENOMIC DNA]</scope>
    <source>
        <strain evidence="5 6">NJ-3-1</strain>
    </source>
</reference>
<gene>
    <name evidence="5" type="ORF">HUG12_07325</name>
</gene>
<dbReference type="Pfam" id="PF12849">
    <property type="entry name" value="PBP_like_2"/>
    <property type="match status" value="1"/>
</dbReference>